<organism evidence="3 4">
    <name type="scientific">Streptomyces sp. 900129855</name>
    <dbReference type="NCBI Taxonomy" id="3155129"/>
    <lineage>
        <taxon>Bacteria</taxon>
        <taxon>Bacillati</taxon>
        <taxon>Actinomycetota</taxon>
        <taxon>Actinomycetes</taxon>
        <taxon>Kitasatosporales</taxon>
        <taxon>Streptomycetaceae</taxon>
        <taxon>Streptomyces</taxon>
    </lineage>
</organism>
<feature type="domain" description="NADPH-dependent reductive aminase-like C-terminal" evidence="2">
    <location>
        <begin position="7"/>
        <end position="68"/>
    </location>
</feature>
<accession>A0ABV2ZE56</accession>
<evidence type="ECO:0000313" key="3">
    <source>
        <dbReference type="EMBL" id="MEU3780837.1"/>
    </source>
</evidence>
<evidence type="ECO:0000256" key="1">
    <source>
        <dbReference type="SAM" id="MobiDB-lite"/>
    </source>
</evidence>
<dbReference type="Proteomes" id="UP001550739">
    <property type="component" value="Unassembled WGS sequence"/>
</dbReference>
<reference evidence="3 4" key="1">
    <citation type="submission" date="2024-06" db="EMBL/GenBank/DDBJ databases">
        <title>The Natural Products Discovery Center: Release of the First 8490 Sequenced Strains for Exploring Actinobacteria Biosynthetic Diversity.</title>
        <authorList>
            <person name="Kalkreuter E."/>
            <person name="Kautsar S.A."/>
            <person name="Yang D."/>
            <person name="Bader C.D."/>
            <person name="Teijaro C.N."/>
            <person name="Fluegel L."/>
            <person name="Davis C.M."/>
            <person name="Simpson J.R."/>
            <person name="Lauterbach L."/>
            <person name="Steele A.D."/>
            <person name="Gui C."/>
            <person name="Meng S."/>
            <person name="Li G."/>
            <person name="Viehrig K."/>
            <person name="Ye F."/>
            <person name="Su P."/>
            <person name="Kiefer A.F."/>
            <person name="Nichols A."/>
            <person name="Cepeda A.J."/>
            <person name="Yan W."/>
            <person name="Fan B."/>
            <person name="Jiang Y."/>
            <person name="Adhikari A."/>
            <person name="Zheng C.-J."/>
            <person name="Schuster L."/>
            <person name="Cowan T.M."/>
            <person name="Smanski M.J."/>
            <person name="Chevrette M.G."/>
            <person name="De Carvalho L.P.S."/>
            <person name="Shen B."/>
        </authorList>
    </citation>
    <scope>NUCLEOTIDE SEQUENCE [LARGE SCALE GENOMIC DNA]</scope>
    <source>
        <strain evidence="3 4">NPDC033843</strain>
    </source>
</reference>
<protein>
    <recommendedName>
        <fullName evidence="2">NADPH-dependent reductive aminase-like C-terminal domain-containing protein</fullName>
    </recommendedName>
</protein>
<dbReference type="InterPro" id="IPR048666">
    <property type="entry name" value="RedAm-like_C"/>
</dbReference>
<dbReference type="RefSeq" id="WP_361701825.1">
    <property type="nucleotide sequence ID" value="NZ_JBEZVE010000004.1"/>
</dbReference>
<feature type="compositionally biased region" description="Basic and acidic residues" evidence="1">
    <location>
        <begin position="9"/>
        <end position="18"/>
    </location>
</feature>
<dbReference type="Gene3D" id="1.10.1040.10">
    <property type="entry name" value="N-(1-d-carboxylethyl)-l-norvaline Dehydrogenase, domain 2"/>
    <property type="match status" value="1"/>
</dbReference>
<comment type="caution">
    <text evidence="3">The sequence shown here is derived from an EMBL/GenBank/DDBJ whole genome shotgun (WGS) entry which is preliminary data.</text>
</comment>
<proteinExistence type="predicted"/>
<sequence>MSGQPAETIPRRADRLEAGRFPGGRSAIASATTTLAHLIDSAAGHGLDVGALTAAKRAADGAVAAGHGFPYGRHRRCSRSAQVRLTEPVRMPRRASGSPRAMPM</sequence>
<name>A0ABV2ZE56_9ACTN</name>
<dbReference type="Pfam" id="PF21761">
    <property type="entry name" value="RedAm-like_C"/>
    <property type="match status" value="1"/>
</dbReference>
<dbReference type="InterPro" id="IPR013328">
    <property type="entry name" value="6PGD_dom2"/>
</dbReference>
<dbReference type="EMBL" id="JBEZVE010000004">
    <property type="protein sequence ID" value="MEU3780837.1"/>
    <property type="molecule type" value="Genomic_DNA"/>
</dbReference>
<feature type="region of interest" description="Disordered" evidence="1">
    <location>
        <begin position="1"/>
        <end position="21"/>
    </location>
</feature>
<evidence type="ECO:0000313" key="4">
    <source>
        <dbReference type="Proteomes" id="UP001550739"/>
    </source>
</evidence>
<gene>
    <name evidence="3" type="ORF">AB0E89_09635</name>
</gene>
<evidence type="ECO:0000259" key="2">
    <source>
        <dbReference type="Pfam" id="PF21761"/>
    </source>
</evidence>
<keyword evidence="4" id="KW-1185">Reference proteome</keyword>